<evidence type="ECO:0000256" key="3">
    <source>
        <dbReference type="ARBA" id="ARBA00023002"/>
    </source>
</evidence>
<dbReference type="GO" id="GO:0046872">
    <property type="term" value="F:metal ion binding"/>
    <property type="evidence" value="ECO:0007669"/>
    <property type="project" value="UniProtKB-KW"/>
</dbReference>
<protein>
    <submittedName>
        <fullName evidence="6">Carotenoid oxygenase</fullName>
    </submittedName>
</protein>
<dbReference type="EMBL" id="MU839006">
    <property type="protein sequence ID" value="KAK1768210.1"/>
    <property type="molecule type" value="Genomic_DNA"/>
</dbReference>
<dbReference type="GeneID" id="85310902"/>
<evidence type="ECO:0000256" key="1">
    <source>
        <dbReference type="ARBA" id="ARBA00006787"/>
    </source>
</evidence>
<comment type="caution">
    <text evidence="6">The sequence shown here is derived from an EMBL/GenBank/DDBJ whole genome shotgun (WGS) entry which is preliminary data.</text>
</comment>
<name>A0AAJ0FPJ2_9PEZI</name>
<sequence length="112" mass="12774">MTTIFGKYRNRYTDYVRVRHKIHFTANTDVIYFGKQILALKEDSLPYAANPDTLETKGAHDFPGQYSALTFTAHPKLDPHTGGFITMSYEAQGDMTTDVAYFLFDRNGKKLV</sequence>
<keyword evidence="7" id="KW-1185">Reference proteome</keyword>
<dbReference type="PANTHER" id="PTHR10543">
    <property type="entry name" value="BETA-CAROTENE DIOXYGENASE"/>
    <property type="match status" value="1"/>
</dbReference>
<feature type="binding site" evidence="5">
    <location>
        <position position="74"/>
    </location>
    <ligand>
        <name>Fe cation</name>
        <dbReference type="ChEBI" id="CHEBI:24875"/>
        <note>catalytic</note>
    </ligand>
</feature>
<evidence type="ECO:0000256" key="2">
    <source>
        <dbReference type="ARBA" id="ARBA00022723"/>
    </source>
</evidence>
<dbReference type="Pfam" id="PF03055">
    <property type="entry name" value="RPE65"/>
    <property type="match status" value="1"/>
</dbReference>
<comment type="similarity">
    <text evidence="1">Belongs to the carotenoid oxygenase family.</text>
</comment>
<evidence type="ECO:0000256" key="5">
    <source>
        <dbReference type="PIRSR" id="PIRSR604294-1"/>
    </source>
</evidence>
<evidence type="ECO:0000313" key="7">
    <source>
        <dbReference type="Proteomes" id="UP001244011"/>
    </source>
</evidence>
<keyword evidence="4 5" id="KW-0408">Iron</keyword>
<reference evidence="6" key="1">
    <citation type="submission" date="2023-06" db="EMBL/GenBank/DDBJ databases">
        <title>Genome-scale phylogeny and comparative genomics of the fungal order Sordariales.</title>
        <authorList>
            <consortium name="Lawrence Berkeley National Laboratory"/>
            <person name="Hensen N."/>
            <person name="Bonometti L."/>
            <person name="Westerberg I."/>
            <person name="Brannstrom I.O."/>
            <person name="Guillou S."/>
            <person name="Cros-Aarteil S."/>
            <person name="Calhoun S."/>
            <person name="Haridas S."/>
            <person name="Kuo A."/>
            <person name="Mondo S."/>
            <person name="Pangilinan J."/>
            <person name="Riley R."/>
            <person name="Labutti K."/>
            <person name="Andreopoulos B."/>
            <person name="Lipzen A."/>
            <person name="Chen C."/>
            <person name="Yanf M."/>
            <person name="Daum C."/>
            <person name="Ng V."/>
            <person name="Clum A."/>
            <person name="Steindorff A."/>
            <person name="Ohm R."/>
            <person name="Martin F."/>
            <person name="Silar P."/>
            <person name="Natvig D."/>
            <person name="Lalanne C."/>
            <person name="Gautier V."/>
            <person name="Ament-Velasquez S.L."/>
            <person name="Kruys A."/>
            <person name="Hutchinson M.I."/>
            <person name="Powell A.J."/>
            <person name="Barry K."/>
            <person name="Miller A.N."/>
            <person name="Grigoriev I.V."/>
            <person name="Debuchy R."/>
            <person name="Gladieux P."/>
            <person name="Thoren M.H."/>
            <person name="Johannesson H."/>
        </authorList>
    </citation>
    <scope>NUCLEOTIDE SEQUENCE</scope>
    <source>
        <strain evidence="6">8032-3</strain>
    </source>
</reference>
<proteinExistence type="inferred from homology"/>
<gene>
    <name evidence="6" type="ORF">QBC33DRAFT_536542</name>
</gene>
<organism evidence="6 7">
    <name type="scientific">Phialemonium atrogriseum</name>
    <dbReference type="NCBI Taxonomy" id="1093897"/>
    <lineage>
        <taxon>Eukaryota</taxon>
        <taxon>Fungi</taxon>
        <taxon>Dikarya</taxon>
        <taxon>Ascomycota</taxon>
        <taxon>Pezizomycotina</taxon>
        <taxon>Sordariomycetes</taxon>
        <taxon>Sordariomycetidae</taxon>
        <taxon>Cephalothecales</taxon>
        <taxon>Cephalothecaceae</taxon>
        <taxon>Phialemonium</taxon>
    </lineage>
</organism>
<dbReference type="PANTHER" id="PTHR10543:SF89">
    <property type="entry name" value="CAROTENOID 9,10(9',10')-CLEAVAGE DIOXYGENASE 1"/>
    <property type="match status" value="1"/>
</dbReference>
<evidence type="ECO:0000256" key="4">
    <source>
        <dbReference type="ARBA" id="ARBA00023004"/>
    </source>
</evidence>
<comment type="cofactor">
    <cofactor evidence="5">
        <name>Fe(2+)</name>
        <dbReference type="ChEBI" id="CHEBI:29033"/>
    </cofactor>
    <text evidence="5">Binds 1 Fe(2+) ion per subunit.</text>
</comment>
<dbReference type="RefSeq" id="XP_060284423.1">
    <property type="nucleotide sequence ID" value="XM_060427715.1"/>
</dbReference>
<dbReference type="Proteomes" id="UP001244011">
    <property type="component" value="Unassembled WGS sequence"/>
</dbReference>
<keyword evidence="3" id="KW-0560">Oxidoreductase</keyword>
<dbReference type="GO" id="GO:0010436">
    <property type="term" value="F:carotenoid dioxygenase activity"/>
    <property type="evidence" value="ECO:0007669"/>
    <property type="project" value="TreeGrafter"/>
</dbReference>
<dbReference type="InterPro" id="IPR004294">
    <property type="entry name" value="Carotenoid_Oase"/>
</dbReference>
<keyword evidence="2 5" id="KW-0479">Metal-binding</keyword>
<evidence type="ECO:0000313" key="6">
    <source>
        <dbReference type="EMBL" id="KAK1768210.1"/>
    </source>
</evidence>
<dbReference type="GO" id="GO:0016121">
    <property type="term" value="P:carotene catabolic process"/>
    <property type="evidence" value="ECO:0007669"/>
    <property type="project" value="TreeGrafter"/>
</dbReference>
<accession>A0AAJ0FPJ2</accession>
<dbReference type="AlphaFoldDB" id="A0AAJ0FPJ2"/>